<evidence type="ECO:0000313" key="2">
    <source>
        <dbReference type="Proteomes" id="UP000323000"/>
    </source>
</evidence>
<gene>
    <name evidence="1" type="ORF">EZV62_026663</name>
</gene>
<dbReference type="Pfam" id="PF07466">
    <property type="entry name" value="DUF1517"/>
    <property type="match status" value="1"/>
</dbReference>
<evidence type="ECO:0000313" key="1">
    <source>
        <dbReference type="EMBL" id="TXG47369.1"/>
    </source>
</evidence>
<name>A0A5C7GSD1_9ROSI</name>
<reference evidence="2" key="1">
    <citation type="journal article" date="2019" name="Gigascience">
        <title>De novo genome assembly of the endangered Acer yangbiense, a plant species with extremely small populations endemic to Yunnan Province, China.</title>
        <authorList>
            <person name="Yang J."/>
            <person name="Wariss H.M."/>
            <person name="Tao L."/>
            <person name="Zhang R."/>
            <person name="Yun Q."/>
            <person name="Hollingsworth P."/>
            <person name="Dao Z."/>
            <person name="Luo G."/>
            <person name="Guo H."/>
            <person name="Ma Y."/>
            <person name="Sun W."/>
        </authorList>
    </citation>
    <scope>NUCLEOTIDE SEQUENCE [LARGE SCALE GENOMIC DNA]</scope>
    <source>
        <strain evidence="2">cv. Malutang</strain>
    </source>
</reference>
<comment type="caution">
    <text evidence="1">The sequence shown here is derived from an EMBL/GenBank/DDBJ whole genome shotgun (WGS) entry which is preliminary data.</text>
</comment>
<dbReference type="Proteomes" id="UP000323000">
    <property type="component" value="Chromosome 13"/>
</dbReference>
<dbReference type="OrthoDB" id="542507at2759"/>
<dbReference type="InterPro" id="IPR010903">
    <property type="entry name" value="DUF1517"/>
</dbReference>
<dbReference type="AlphaFoldDB" id="A0A5C7GSD1"/>
<protein>
    <submittedName>
        <fullName evidence="1">Uncharacterized protein</fullName>
    </submittedName>
</protein>
<proteinExistence type="predicted"/>
<sequence>MQPPIFPGLKLKALSENRLQRQSRATMLLQQPLYILKRSNPQAERESETQPEPVKLDLVPVYIVLCGVVASVVFSVKFNDANSLTIMVALDGKHKLPTIRKRGDLDQALEKLKLYNSKNLLRTVNVYQAPGKDGVIMSREEIQECYPVLRHFNT</sequence>
<dbReference type="EMBL" id="VAHF01000013">
    <property type="protein sequence ID" value="TXG47369.1"/>
    <property type="molecule type" value="Genomic_DNA"/>
</dbReference>
<organism evidence="1 2">
    <name type="scientific">Acer yangbiense</name>
    <dbReference type="NCBI Taxonomy" id="1000413"/>
    <lineage>
        <taxon>Eukaryota</taxon>
        <taxon>Viridiplantae</taxon>
        <taxon>Streptophyta</taxon>
        <taxon>Embryophyta</taxon>
        <taxon>Tracheophyta</taxon>
        <taxon>Spermatophyta</taxon>
        <taxon>Magnoliopsida</taxon>
        <taxon>eudicotyledons</taxon>
        <taxon>Gunneridae</taxon>
        <taxon>Pentapetalae</taxon>
        <taxon>rosids</taxon>
        <taxon>malvids</taxon>
        <taxon>Sapindales</taxon>
        <taxon>Sapindaceae</taxon>
        <taxon>Hippocastanoideae</taxon>
        <taxon>Acereae</taxon>
        <taxon>Acer</taxon>
    </lineage>
</organism>
<keyword evidence="2" id="KW-1185">Reference proteome</keyword>
<accession>A0A5C7GSD1</accession>